<keyword evidence="3" id="KW-1185">Reference proteome</keyword>
<proteinExistence type="predicted"/>
<sequence>MRGLRITGRRRQTYYFQVRQVVEAKKGAGGKNRNGNGTRHGRDGNALECGELEGGQGVHRNGDLDKRRGGEAGPKRMSCCNNLNLVKKNNMCMEGEIRRERAL</sequence>
<name>A0AAV0XXJ5_9HEMI</name>
<comment type="caution">
    <text evidence="2">The sequence shown here is derived from an EMBL/GenBank/DDBJ whole genome shotgun (WGS) entry which is preliminary data.</text>
</comment>
<dbReference type="AlphaFoldDB" id="A0AAV0XXJ5"/>
<feature type="region of interest" description="Disordered" evidence="1">
    <location>
        <begin position="25"/>
        <end position="74"/>
    </location>
</feature>
<protein>
    <submittedName>
        <fullName evidence="2">Uncharacterized protein</fullName>
    </submittedName>
</protein>
<organism evidence="2 3">
    <name type="scientific">Macrosiphum euphorbiae</name>
    <name type="common">potato aphid</name>
    <dbReference type="NCBI Taxonomy" id="13131"/>
    <lineage>
        <taxon>Eukaryota</taxon>
        <taxon>Metazoa</taxon>
        <taxon>Ecdysozoa</taxon>
        <taxon>Arthropoda</taxon>
        <taxon>Hexapoda</taxon>
        <taxon>Insecta</taxon>
        <taxon>Pterygota</taxon>
        <taxon>Neoptera</taxon>
        <taxon>Paraneoptera</taxon>
        <taxon>Hemiptera</taxon>
        <taxon>Sternorrhyncha</taxon>
        <taxon>Aphidomorpha</taxon>
        <taxon>Aphidoidea</taxon>
        <taxon>Aphididae</taxon>
        <taxon>Macrosiphini</taxon>
        <taxon>Macrosiphum</taxon>
    </lineage>
</organism>
<feature type="compositionally biased region" description="Basic and acidic residues" evidence="1">
    <location>
        <begin position="60"/>
        <end position="74"/>
    </location>
</feature>
<evidence type="ECO:0000313" key="3">
    <source>
        <dbReference type="Proteomes" id="UP001160148"/>
    </source>
</evidence>
<accession>A0AAV0XXJ5</accession>
<evidence type="ECO:0000313" key="2">
    <source>
        <dbReference type="EMBL" id="CAI6373369.1"/>
    </source>
</evidence>
<dbReference type="Proteomes" id="UP001160148">
    <property type="component" value="Unassembled WGS sequence"/>
</dbReference>
<dbReference type="EMBL" id="CARXXK010001096">
    <property type="protein sequence ID" value="CAI6373369.1"/>
    <property type="molecule type" value="Genomic_DNA"/>
</dbReference>
<evidence type="ECO:0000256" key="1">
    <source>
        <dbReference type="SAM" id="MobiDB-lite"/>
    </source>
</evidence>
<reference evidence="2 3" key="1">
    <citation type="submission" date="2023-01" db="EMBL/GenBank/DDBJ databases">
        <authorList>
            <person name="Whitehead M."/>
        </authorList>
    </citation>
    <scope>NUCLEOTIDE SEQUENCE [LARGE SCALE GENOMIC DNA]</scope>
</reference>
<gene>
    <name evidence="2" type="ORF">MEUPH1_LOCUS27133</name>
</gene>